<keyword evidence="15" id="KW-1185">Reference proteome</keyword>
<evidence type="ECO:0000256" key="3">
    <source>
        <dbReference type="ARBA" id="ARBA00006059"/>
    </source>
</evidence>
<evidence type="ECO:0000256" key="1">
    <source>
        <dbReference type="ARBA" id="ARBA00004236"/>
    </source>
</evidence>
<dbReference type="PANTHER" id="PTHR13667">
    <property type="entry name" value="HOMOLOC-13"/>
    <property type="match status" value="1"/>
</dbReference>
<dbReference type="Proteomes" id="UP001208570">
    <property type="component" value="Unassembled WGS sequence"/>
</dbReference>
<comment type="caution">
    <text evidence="14">The sequence shown here is derived from an EMBL/GenBank/DDBJ whole genome shotgun (WGS) entry which is preliminary data.</text>
</comment>
<dbReference type="AlphaFoldDB" id="A0AAD9KFJ6"/>
<dbReference type="GO" id="GO:0007399">
    <property type="term" value="P:nervous system development"/>
    <property type="evidence" value="ECO:0007669"/>
    <property type="project" value="TreeGrafter"/>
</dbReference>
<dbReference type="InterPro" id="IPR036322">
    <property type="entry name" value="WD40_repeat_dom_sf"/>
</dbReference>
<dbReference type="GO" id="GO:0097541">
    <property type="term" value="C:axonemal basal plate"/>
    <property type="evidence" value="ECO:0007669"/>
    <property type="project" value="TreeGrafter"/>
</dbReference>
<keyword evidence="11" id="KW-0206">Cytoskeleton</keyword>
<evidence type="ECO:0000256" key="4">
    <source>
        <dbReference type="ARBA" id="ARBA00022475"/>
    </source>
</evidence>
<name>A0AAD9KFJ6_9ANNE</name>
<dbReference type="SUPFAM" id="SSF50978">
    <property type="entry name" value="WD40 repeat-like"/>
    <property type="match status" value="1"/>
</dbReference>
<keyword evidence="12" id="KW-0966">Cell projection</keyword>
<keyword evidence="7" id="KW-0677">Repeat</keyword>
<evidence type="ECO:0000256" key="11">
    <source>
        <dbReference type="ARBA" id="ARBA00023212"/>
    </source>
</evidence>
<feature type="region of interest" description="Disordered" evidence="13">
    <location>
        <begin position="680"/>
        <end position="706"/>
    </location>
</feature>
<dbReference type="GO" id="GO:0005886">
    <property type="term" value="C:plasma membrane"/>
    <property type="evidence" value="ECO:0007669"/>
    <property type="project" value="UniProtKB-SubCell"/>
</dbReference>
<sequence>MAFCLGDIHIWSLKNQTTITDADIGCFTYHEKNEAASSDHPYAEEKIAYTEGRNVTWSTRNKRPDKLRDTLKEVEDLLSMYKCIRSKWLSRHLLQFILSNGIVISMIVSIHTGDVDRIFIDKSLSGKLSSENPTDDSSMHIRSSSSGIRAQSFLPLWNAFYISTYLSIGRFGVNKTQIQQTIKHKVEYMMTFEDNTASSHKRPCICLNGDELEAILTEAYVAFVYSDKSKIDYFYFMKRPTGDKKIEKLSSYEPKLIQVDLPGPVGRRLNRRLICNLHQDMIVCWWPTAAGEAQPWSPMVSEKERANLVLFSAIGQRFNILTYTKTDCDPIGIVFSLLQPARLLTLEQWCGPAGEVNINTCVYECIRSRVHRQSLTTVTLTSDATCYNRNLTEDKILVGCEDGSIVLYDEYKKVKHVTKATLVPSIIRWHPSDTIVVVCNSRGDIQLFDLTLSPLAYQLVAERAQPTKMLQIAHYLRLPSSLGIMQWSPLVDHPENKMAECNDALFMMFDRGPMVMLQFYLGVLSNGILSPLSLVHQYIKYRQLDEAIKLLCGLNWSMEGQTCYACLSAIVNHLLRQPLNANRESQLETVLGTFYAPIRPLSEGTVLEYRDAISRLARRFFHHLLRFSRFEKAFLLAVDIGARDLFMDIHYIAQDRGETALAEAAKNKAQQIDAELLVSESVDDEEYSEDSEVSFTDSDDEHSNDDDIPRELVHGVHHPGMRHVVTEQRGTAYRRTPHPSQLPISQQPFPPVWPAQYINMPENVVQELEAKLTSELVDEYTEVLMDETILPPPPSHADPPEEPESSSTKASSNVKVIHFGLV</sequence>
<evidence type="ECO:0000313" key="14">
    <source>
        <dbReference type="EMBL" id="KAK2170734.1"/>
    </source>
</evidence>
<evidence type="ECO:0000256" key="10">
    <source>
        <dbReference type="ARBA" id="ARBA00023136"/>
    </source>
</evidence>
<keyword evidence="9" id="KW-0969">Cilium</keyword>
<comment type="similarity">
    <text evidence="3">Belongs to the WD repeat fritz family.</text>
</comment>
<keyword evidence="4" id="KW-1003">Cell membrane</keyword>
<organism evidence="14 15">
    <name type="scientific">Paralvinella palmiformis</name>
    <dbReference type="NCBI Taxonomy" id="53620"/>
    <lineage>
        <taxon>Eukaryota</taxon>
        <taxon>Metazoa</taxon>
        <taxon>Spiralia</taxon>
        <taxon>Lophotrochozoa</taxon>
        <taxon>Annelida</taxon>
        <taxon>Polychaeta</taxon>
        <taxon>Sedentaria</taxon>
        <taxon>Canalipalpata</taxon>
        <taxon>Terebellida</taxon>
        <taxon>Terebelliformia</taxon>
        <taxon>Alvinellidae</taxon>
        <taxon>Paralvinella</taxon>
    </lineage>
</organism>
<keyword evidence="5" id="KW-0963">Cytoplasm</keyword>
<proteinExistence type="inferred from homology"/>
<accession>A0AAD9KFJ6</accession>
<evidence type="ECO:0000313" key="15">
    <source>
        <dbReference type="Proteomes" id="UP001208570"/>
    </source>
</evidence>
<protein>
    <recommendedName>
        <fullName evidence="16">WD repeat-containing and planar cell polarity effector protein fritz</fullName>
    </recommendedName>
</protein>
<evidence type="ECO:0000256" key="6">
    <source>
        <dbReference type="ARBA" id="ARBA00022574"/>
    </source>
</evidence>
<dbReference type="PANTHER" id="PTHR13667:SF5">
    <property type="entry name" value="WD REPEAT-CONTAINING AND PLANAR CELL POLARITY EFFECTOR PROTEIN FRITZ HOMOLOG"/>
    <property type="match status" value="1"/>
</dbReference>
<reference evidence="14" key="1">
    <citation type="journal article" date="2023" name="Mol. Biol. Evol.">
        <title>Third-Generation Sequencing Reveals the Adaptive Role of the Epigenome in Three Deep-Sea Polychaetes.</title>
        <authorList>
            <person name="Perez M."/>
            <person name="Aroh O."/>
            <person name="Sun Y."/>
            <person name="Lan Y."/>
            <person name="Juniper S.K."/>
            <person name="Young C.R."/>
            <person name="Angers B."/>
            <person name="Qian P.Y."/>
        </authorList>
    </citation>
    <scope>NUCLEOTIDE SEQUENCE</scope>
    <source>
        <strain evidence="14">P08H-3</strain>
    </source>
</reference>
<dbReference type="InterPro" id="IPR024511">
    <property type="entry name" value="Frtz"/>
</dbReference>
<evidence type="ECO:0008006" key="16">
    <source>
        <dbReference type="Google" id="ProtNLM"/>
    </source>
</evidence>
<evidence type="ECO:0000256" key="8">
    <source>
        <dbReference type="ARBA" id="ARBA00022794"/>
    </source>
</evidence>
<keyword evidence="6" id="KW-0853">WD repeat</keyword>
<evidence type="ECO:0000256" key="12">
    <source>
        <dbReference type="ARBA" id="ARBA00023273"/>
    </source>
</evidence>
<dbReference type="GO" id="GO:0044782">
    <property type="term" value="P:cilium organization"/>
    <property type="evidence" value="ECO:0007669"/>
    <property type="project" value="TreeGrafter"/>
</dbReference>
<keyword evidence="10" id="KW-0472">Membrane</keyword>
<dbReference type="GO" id="GO:0045184">
    <property type="term" value="P:establishment of protein localization"/>
    <property type="evidence" value="ECO:0007669"/>
    <property type="project" value="TreeGrafter"/>
</dbReference>
<evidence type="ECO:0000256" key="2">
    <source>
        <dbReference type="ARBA" id="ARBA00004430"/>
    </source>
</evidence>
<evidence type="ECO:0000256" key="13">
    <source>
        <dbReference type="SAM" id="MobiDB-lite"/>
    </source>
</evidence>
<comment type="subcellular location">
    <subcellularLocation>
        <location evidence="1">Cell membrane</location>
    </subcellularLocation>
    <subcellularLocation>
        <location evidence="2">Cytoplasm</location>
        <location evidence="2">Cytoskeleton</location>
        <location evidence="2">Cilium axoneme</location>
    </subcellularLocation>
</comment>
<dbReference type="Pfam" id="PF11768">
    <property type="entry name" value="Frtz"/>
    <property type="match status" value="2"/>
</dbReference>
<evidence type="ECO:0000256" key="7">
    <source>
        <dbReference type="ARBA" id="ARBA00022737"/>
    </source>
</evidence>
<feature type="region of interest" description="Disordered" evidence="13">
    <location>
        <begin position="788"/>
        <end position="815"/>
    </location>
</feature>
<keyword evidence="8" id="KW-0970">Cilium biogenesis/degradation</keyword>
<feature type="compositionally biased region" description="Acidic residues" evidence="13">
    <location>
        <begin position="681"/>
        <end position="704"/>
    </location>
</feature>
<gene>
    <name evidence="14" type="ORF">LSH36_1g25000</name>
</gene>
<evidence type="ECO:0000256" key="5">
    <source>
        <dbReference type="ARBA" id="ARBA00022490"/>
    </source>
</evidence>
<evidence type="ECO:0000256" key="9">
    <source>
        <dbReference type="ARBA" id="ARBA00023069"/>
    </source>
</evidence>
<dbReference type="EMBL" id="JAODUP010000001">
    <property type="protein sequence ID" value="KAK2170734.1"/>
    <property type="molecule type" value="Genomic_DNA"/>
</dbReference>